<proteinExistence type="predicted"/>
<reference evidence="1" key="2">
    <citation type="submission" date="2021-04" db="EMBL/GenBank/DDBJ databases">
        <authorList>
            <person name="Gilroy R."/>
        </authorList>
    </citation>
    <scope>NUCLEOTIDE SEQUENCE</scope>
    <source>
        <strain evidence="1">USASDec5-558</strain>
    </source>
</reference>
<gene>
    <name evidence="1" type="ORF">H9850_01295</name>
</gene>
<evidence type="ECO:0000313" key="1">
    <source>
        <dbReference type="EMBL" id="HIX56092.1"/>
    </source>
</evidence>
<sequence length="104" mass="11490">MAASKTRKSAQSQAHKSIGVIRLTAELYNPDTDQVETKAFELKIPKEQLVAANDMDSFTKLMSDSETIVQEAGTEIMSLCMKSIASQAGAQYQKPKKKRSFGEF</sequence>
<organism evidence="1 2">
    <name type="scientific">Candidatus Anaerobiospirillum pullistercoris</name>
    <dbReference type="NCBI Taxonomy" id="2838452"/>
    <lineage>
        <taxon>Bacteria</taxon>
        <taxon>Pseudomonadati</taxon>
        <taxon>Pseudomonadota</taxon>
        <taxon>Gammaproteobacteria</taxon>
        <taxon>Aeromonadales</taxon>
        <taxon>Succinivibrionaceae</taxon>
        <taxon>Anaerobiospirillum</taxon>
    </lineage>
</organism>
<dbReference type="EMBL" id="DXEV01000028">
    <property type="protein sequence ID" value="HIX56092.1"/>
    <property type="molecule type" value="Genomic_DNA"/>
</dbReference>
<name>A0A9D2AZM5_9GAMM</name>
<dbReference type="Proteomes" id="UP000886829">
    <property type="component" value="Unassembled WGS sequence"/>
</dbReference>
<reference evidence="1" key="1">
    <citation type="journal article" date="2021" name="PeerJ">
        <title>Extensive microbial diversity within the chicken gut microbiome revealed by metagenomics and culture.</title>
        <authorList>
            <person name="Gilroy R."/>
            <person name="Ravi A."/>
            <person name="Getino M."/>
            <person name="Pursley I."/>
            <person name="Horton D.L."/>
            <person name="Alikhan N.F."/>
            <person name="Baker D."/>
            <person name="Gharbi K."/>
            <person name="Hall N."/>
            <person name="Watson M."/>
            <person name="Adriaenssens E.M."/>
            <person name="Foster-Nyarko E."/>
            <person name="Jarju S."/>
            <person name="Secka A."/>
            <person name="Antonio M."/>
            <person name="Oren A."/>
            <person name="Chaudhuri R.R."/>
            <person name="La Ragione R."/>
            <person name="Hildebrand F."/>
            <person name="Pallen M.J."/>
        </authorList>
    </citation>
    <scope>NUCLEOTIDE SEQUENCE</scope>
    <source>
        <strain evidence="1">USASDec5-558</strain>
    </source>
</reference>
<comment type="caution">
    <text evidence="1">The sequence shown here is derived from an EMBL/GenBank/DDBJ whole genome shotgun (WGS) entry which is preliminary data.</text>
</comment>
<evidence type="ECO:0000313" key="2">
    <source>
        <dbReference type="Proteomes" id="UP000886829"/>
    </source>
</evidence>
<accession>A0A9D2AZM5</accession>
<protein>
    <submittedName>
        <fullName evidence="1">Uncharacterized protein</fullName>
    </submittedName>
</protein>
<dbReference type="AlphaFoldDB" id="A0A9D2AZM5"/>